<organism evidence="5">
    <name type="scientific">termite gut metagenome</name>
    <dbReference type="NCBI Taxonomy" id="433724"/>
    <lineage>
        <taxon>unclassified sequences</taxon>
        <taxon>metagenomes</taxon>
        <taxon>organismal metagenomes</taxon>
    </lineage>
</organism>
<evidence type="ECO:0008006" key="6">
    <source>
        <dbReference type="Google" id="ProtNLM"/>
    </source>
</evidence>
<evidence type="ECO:0000256" key="4">
    <source>
        <dbReference type="ARBA" id="ARBA00023172"/>
    </source>
</evidence>
<evidence type="ECO:0000256" key="3">
    <source>
        <dbReference type="ARBA" id="ARBA00022578"/>
    </source>
</evidence>
<dbReference type="GO" id="GO:0003677">
    <property type="term" value="F:DNA binding"/>
    <property type="evidence" value="ECO:0007669"/>
    <property type="project" value="InterPro"/>
</dbReference>
<name>A0A5J4PY44_9ZZZZ</name>
<sequence>MRFIPIQVQKNYCWIWIAIDRDRKKFLNFVIGDRSNQTALKFWNAICYHCMNAIASDYWKPYECIIPKEKHVQTKAQTFTVEGYNSLLRHFLQG</sequence>
<dbReference type="GO" id="GO:0006313">
    <property type="term" value="P:DNA transposition"/>
    <property type="evidence" value="ECO:0007669"/>
    <property type="project" value="InterPro"/>
</dbReference>
<gene>
    <name evidence="5" type="ORF">EZS27_034929</name>
</gene>
<proteinExistence type="inferred from homology"/>
<dbReference type="PANTHER" id="PTHR33293">
    <property type="entry name" value="INSERTION ELEMENT IS1 1 PROTEIN INSB-RELATED"/>
    <property type="match status" value="1"/>
</dbReference>
<keyword evidence="3" id="KW-0815">Transposition</keyword>
<dbReference type="GO" id="GO:0004803">
    <property type="term" value="F:transposase activity"/>
    <property type="evidence" value="ECO:0007669"/>
    <property type="project" value="InterPro"/>
</dbReference>
<comment type="caution">
    <text evidence="5">The sequence shown here is derived from an EMBL/GenBank/DDBJ whole genome shotgun (WGS) entry which is preliminary data.</text>
</comment>
<dbReference type="Pfam" id="PF03400">
    <property type="entry name" value="DDE_Tnp_IS1"/>
    <property type="match status" value="1"/>
</dbReference>
<dbReference type="EMBL" id="SNRY01005640">
    <property type="protein sequence ID" value="KAA6314455.1"/>
    <property type="molecule type" value="Genomic_DNA"/>
</dbReference>
<protein>
    <recommendedName>
        <fullName evidence="6">IS1 family transposase</fullName>
    </recommendedName>
</protein>
<dbReference type="InterPro" id="IPR051354">
    <property type="entry name" value="Transposase_27_IS1"/>
</dbReference>
<reference evidence="5" key="1">
    <citation type="submission" date="2019-03" db="EMBL/GenBank/DDBJ databases">
        <title>Single cell metagenomics reveals metabolic interactions within the superorganism composed of flagellate Streblomastix strix and complex community of Bacteroidetes bacteria on its surface.</title>
        <authorList>
            <person name="Treitli S.C."/>
            <person name="Kolisko M."/>
            <person name="Husnik F."/>
            <person name="Keeling P."/>
            <person name="Hampl V."/>
        </authorList>
    </citation>
    <scope>NUCLEOTIDE SEQUENCE</scope>
    <source>
        <strain evidence="5">STM</strain>
    </source>
</reference>
<evidence type="ECO:0000313" key="5">
    <source>
        <dbReference type="EMBL" id="KAA6314455.1"/>
    </source>
</evidence>
<dbReference type="PANTHER" id="PTHR33293:SF1">
    <property type="entry name" value="INSERTION ELEMENT IS1 1 PROTEIN INSB-RELATED"/>
    <property type="match status" value="1"/>
</dbReference>
<keyword evidence="4" id="KW-0233">DNA recombination</keyword>
<evidence type="ECO:0000256" key="1">
    <source>
        <dbReference type="ARBA" id="ARBA00004091"/>
    </source>
</evidence>
<dbReference type="InterPro" id="IPR005063">
    <property type="entry name" value="Transposase_27"/>
</dbReference>
<accession>A0A5J4PY44</accession>
<comment type="similarity">
    <text evidence="2">Belongs to the transposase 27 family.</text>
</comment>
<evidence type="ECO:0000256" key="2">
    <source>
        <dbReference type="ARBA" id="ARBA00008841"/>
    </source>
</evidence>
<comment type="function">
    <text evidence="1">Absolutely required for transposition of IS1.</text>
</comment>
<dbReference type="AlphaFoldDB" id="A0A5J4PY44"/>